<dbReference type="EMBL" id="JALLKP010000001">
    <property type="protein sequence ID" value="KAK2197885.1"/>
    <property type="molecule type" value="Genomic_DNA"/>
</dbReference>
<dbReference type="RefSeq" id="XP_067804727.1">
    <property type="nucleotide sequence ID" value="XM_067945936.1"/>
</dbReference>
<sequence>MSSRLNILKFDNVVAILKQLANGSVLVNSAKERIGSILPSIESNIREHPFHAPVLVHHLARAINASPRGSFGAYHDVYTSLVPVLESAIPLVDPKGLSNLLSIYSCVKTAHAAALIEQLELRCAYMMYIGCSRVTNDLNLLESHVAQFLHVYKQESKFKFLETKAIQETDYLSTFLNLSQSKSDLIKESKYQLWINLRDVCAIVTSIRKESILKDLVLYLSRVYITSTDIYKNPADAKSSSRILLAHHKFGYKHPAIGSVLIKMLNECHQILNAKDICNLIHSLSDYKARVKDLDLGSLTRRIAQILKNDVEIKCIKTASVVCTSLSWLASLELDNAERLNLLSLIDAIAIGACNVILRQLNCITKKATLAGINIIASHLKGWTRINRKSSNALEKLLMATCTAISQNKPRITKELLYEYNLLANALISLVNESKDLPQTVPMKDCVKMIMEQSCRLVDALLGQSIQAKVLGFNENTLRDICHFTKVASNASINYNNLEDIKALALHVESFLHLFKGEINKLDAKDLEQFINAAQRWSAGLCVDLNTNPGTHLSTDLGS</sequence>
<evidence type="ECO:0000313" key="2">
    <source>
        <dbReference type="EMBL" id="KAK2197885.1"/>
    </source>
</evidence>
<dbReference type="AlphaFoldDB" id="A0AAD9UMB2"/>
<keyword evidence="3" id="KW-1185">Reference proteome</keyword>
<protein>
    <submittedName>
        <fullName evidence="1">Uncharacterized protein</fullName>
    </submittedName>
</protein>
<name>A0AAD9UMB2_9APIC</name>
<evidence type="ECO:0000313" key="1">
    <source>
        <dbReference type="EMBL" id="KAK2194828.1"/>
    </source>
</evidence>
<reference evidence="1" key="1">
    <citation type="journal article" date="2023" name="Nat. Microbiol.">
        <title>Babesia duncani multi-omics identifies virulence factors and drug targets.</title>
        <authorList>
            <person name="Singh P."/>
            <person name="Lonardi S."/>
            <person name="Liang Q."/>
            <person name="Vydyam P."/>
            <person name="Khabirova E."/>
            <person name="Fang T."/>
            <person name="Gihaz S."/>
            <person name="Thekkiniath J."/>
            <person name="Munshi M."/>
            <person name="Abel S."/>
            <person name="Ciampossin L."/>
            <person name="Batugedara G."/>
            <person name="Gupta M."/>
            <person name="Lu X.M."/>
            <person name="Lenz T."/>
            <person name="Chakravarty S."/>
            <person name="Cornillot E."/>
            <person name="Hu Y."/>
            <person name="Ma W."/>
            <person name="Gonzalez L.M."/>
            <person name="Sanchez S."/>
            <person name="Estrada K."/>
            <person name="Sanchez-Flores A."/>
            <person name="Montero E."/>
            <person name="Harb O.S."/>
            <person name="Le Roch K.G."/>
            <person name="Mamoun C.B."/>
        </authorList>
    </citation>
    <scope>NUCLEOTIDE SEQUENCE</scope>
    <source>
        <strain evidence="1">WA1</strain>
    </source>
</reference>
<accession>A0AAD9UMB2</accession>
<gene>
    <name evidence="2" type="ORF">BdWA1_000888</name>
    <name evidence="1" type="ORF">BdWA1_003693</name>
</gene>
<comment type="caution">
    <text evidence="1">The sequence shown here is derived from an EMBL/GenBank/DDBJ whole genome shotgun (WGS) entry which is preliminary data.</text>
</comment>
<proteinExistence type="predicted"/>
<dbReference type="EMBL" id="JALLKP010000039">
    <property type="protein sequence ID" value="KAK2194828.1"/>
    <property type="molecule type" value="Genomic_DNA"/>
</dbReference>
<organism evidence="1 3">
    <name type="scientific">Babesia duncani</name>
    <dbReference type="NCBI Taxonomy" id="323732"/>
    <lineage>
        <taxon>Eukaryota</taxon>
        <taxon>Sar</taxon>
        <taxon>Alveolata</taxon>
        <taxon>Apicomplexa</taxon>
        <taxon>Aconoidasida</taxon>
        <taxon>Piroplasmida</taxon>
        <taxon>Babesiidae</taxon>
        <taxon>Babesia</taxon>
    </lineage>
</organism>
<dbReference type="Proteomes" id="UP001214638">
    <property type="component" value="Unassembled WGS sequence"/>
</dbReference>
<dbReference type="GeneID" id="94335186"/>
<dbReference type="KEGG" id="bdw:94335186"/>
<evidence type="ECO:0000313" key="3">
    <source>
        <dbReference type="Proteomes" id="UP001214638"/>
    </source>
</evidence>